<organism evidence="1 2">
    <name type="scientific">Pseudomassariella vexata</name>
    <dbReference type="NCBI Taxonomy" id="1141098"/>
    <lineage>
        <taxon>Eukaryota</taxon>
        <taxon>Fungi</taxon>
        <taxon>Dikarya</taxon>
        <taxon>Ascomycota</taxon>
        <taxon>Pezizomycotina</taxon>
        <taxon>Sordariomycetes</taxon>
        <taxon>Xylariomycetidae</taxon>
        <taxon>Amphisphaeriales</taxon>
        <taxon>Pseudomassariaceae</taxon>
        <taxon>Pseudomassariella</taxon>
    </lineage>
</organism>
<evidence type="ECO:0000313" key="1">
    <source>
        <dbReference type="EMBL" id="ORY68685.1"/>
    </source>
</evidence>
<dbReference type="Proteomes" id="UP000193689">
    <property type="component" value="Unassembled WGS sequence"/>
</dbReference>
<accession>A0A1Y2ECZ5</accession>
<proteinExistence type="predicted"/>
<dbReference type="InParanoid" id="A0A1Y2ECZ5"/>
<sequence>MPHLQYSQIGDMPRSIHKHTLYNKNHGKNYQAKFLGCQKRRHQTQFRISSVSESKPFVSVTQVCRIWTNRSSATTHICIVIMDSSRLIQHNNGKYPSKRDIYTVVTDCSRTSGMNDQKTRFNLTLQCDNRIGVSHKTEHLEAVFKMLKLKPEE</sequence>
<protein>
    <submittedName>
        <fullName evidence="1">Uncharacterized protein</fullName>
    </submittedName>
</protein>
<name>A0A1Y2ECZ5_9PEZI</name>
<evidence type="ECO:0000313" key="2">
    <source>
        <dbReference type="Proteomes" id="UP000193689"/>
    </source>
</evidence>
<dbReference type="AlphaFoldDB" id="A0A1Y2ECZ5"/>
<dbReference type="RefSeq" id="XP_040718972.1">
    <property type="nucleotide sequence ID" value="XM_040859623.1"/>
</dbReference>
<comment type="caution">
    <text evidence="1">The sequence shown here is derived from an EMBL/GenBank/DDBJ whole genome shotgun (WGS) entry which is preliminary data.</text>
</comment>
<reference evidence="1 2" key="1">
    <citation type="submission" date="2016-07" db="EMBL/GenBank/DDBJ databases">
        <title>Pervasive Adenine N6-methylation of Active Genes in Fungi.</title>
        <authorList>
            <consortium name="DOE Joint Genome Institute"/>
            <person name="Mondo S.J."/>
            <person name="Dannebaum R.O."/>
            <person name="Kuo R.C."/>
            <person name="Labutti K."/>
            <person name="Haridas S."/>
            <person name="Kuo A."/>
            <person name="Salamov A."/>
            <person name="Ahrendt S.R."/>
            <person name="Lipzen A."/>
            <person name="Sullivan W."/>
            <person name="Andreopoulos W.B."/>
            <person name="Clum A."/>
            <person name="Lindquist E."/>
            <person name="Daum C."/>
            <person name="Ramamoorthy G.K."/>
            <person name="Gryganskyi A."/>
            <person name="Culley D."/>
            <person name="Magnuson J.K."/>
            <person name="James T.Y."/>
            <person name="O'Malley M.A."/>
            <person name="Stajich J.E."/>
            <person name="Spatafora J.W."/>
            <person name="Visel A."/>
            <person name="Grigoriev I.V."/>
        </authorList>
    </citation>
    <scope>NUCLEOTIDE SEQUENCE [LARGE SCALE GENOMIC DNA]</scope>
    <source>
        <strain evidence="1 2">CBS 129021</strain>
    </source>
</reference>
<dbReference type="GeneID" id="63775835"/>
<keyword evidence="2" id="KW-1185">Reference proteome</keyword>
<gene>
    <name evidence="1" type="ORF">BCR38DRAFT_424022</name>
</gene>
<dbReference type="EMBL" id="MCFJ01000003">
    <property type="protein sequence ID" value="ORY68685.1"/>
    <property type="molecule type" value="Genomic_DNA"/>
</dbReference>